<comment type="caution">
    <text evidence="5">The sequence shown here is derived from an EMBL/GenBank/DDBJ whole genome shotgun (WGS) entry which is preliminary data.</text>
</comment>
<dbReference type="SUPFAM" id="SSF54495">
    <property type="entry name" value="UBC-like"/>
    <property type="match status" value="1"/>
</dbReference>
<evidence type="ECO:0000313" key="5">
    <source>
        <dbReference type="EMBL" id="CAF4310687.1"/>
    </source>
</evidence>
<name>A0A820IIH3_9BILA</name>
<feature type="domain" description="UBC core" evidence="4">
    <location>
        <begin position="1"/>
        <end position="70"/>
    </location>
</feature>
<organism evidence="5 6">
    <name type="scientific">Adineta steineri</name>
    <dbReference type="NCBI Taxonomy" id="433720"/>
    <lineage>
        <taxon>Eukaryota</taxon>
        <taxon>Metazoa</taxon>
        <taxon>Spiralia</taxon>
        <taxon>Gnathifera</taxon>
        <taxon>Rotifera</taxon>
        <taxon>Eurotatoria</taxon>
        <taxon>Bdelloidea</taxon>
        <taxon>Adinetida</taxon>
        <taxon>Adinetidae</taxon>
        <taxon>Adineta</taxon>
    </lineage>
</organism>
<dbReference type="EMBL" id="CAJOAZ010016989">
    <property type="protein sequence ID" value="CAF4310687.1"/>
    <property type="molecule type" value="Genomic_DNA"/>
</dbReference>
<dbReference type="PROSITE" id="PS50030">
    <property type="entry name" value="UBA"/>
    <property type="match status" value="1"/>
</dbReference>
<dbReference type="InterPro" id="IPR016135">
    <property type="entry name" value="UBQ-conjugating_enzyme/RWD"/>
</dbReference>
<dbReference type="SMART" id="SM00165">
    <property type="entry name" value="UBA"/>
    <property type="match status" value="1"/>
</dbReference>
<dbReference type="AlphaFoldDB" id="A0A820IIH3"/>
<evidence type="ECO:0000259" key="3">
    <source>
        <dbReference type="PROSITE" id="PS50030"/>
    </source>
</evidence>
<evidence type="ECO:0000256" key="1">
    <source>
        <dbReference type="SAM" id="Phobius"/>
    </source>
</evidence>
<dbReference type="Proteomes" id="UP000663844">
    <property type="component" value="Unassembled WGS sequence"/>
</dbReference>
<sequence length="116" mass="12942">MTIRTVLLSLQALLATPEPDDPQDAGNNNILQNNFLAYFVIIITVVANQYKKDRKLFEKTARHWSNVYANGPNAEPECDAAVKSLVEMGFPEEKARSTLSTMHWNTSDALESLCKG</sequence>
<keyword evidence="1" id="KW-0812">Transmembrane</keyword>
<dbReference type="InterPro" id="IPR000608">
    <property type="entry name" value="UBC"/>
</dbReference>
<dbReference type="PROSITE" id="PS50127">
    <property type="entry name" value="UBC_2"/>
    <property type="match status" value="1"/>
</dbReference>
<protein>
    <recommendedName>
        <fullName evidence="7">UBA domain-containing protein</fullName>
    </recommendedName>
</protein>
<keyword evidence="1" id="KW-1133">Transmembrane helix</keyword>
<reference evidence="5" key="1">
    <citation type="submission" date="2021-02" db="EMBL/GenBank/DDBJ databases">
        <authorList>
            <person name="Nowell W R."/>
        </authorList>
    </citation>
    <scope>NUCLEOTIDE SEQUENCE</scope>
</reference>
<keyword evidence="1" id="KW-0472">Membrane</keyword>
<dbReference type="Gene3D" id="1.10.8.10">
    <property type="entry name" value="DNA helicase RuvA subunit, C-terminal domain"/>
    <property type="match status" value="1"/>
</dbReference>
<evidence type="ECO:0000259" key="4">
    <source>
        <dbReference type="PROSITE" id="PS50127"/>
    </source>
</evidence>
<evidence type="ECO:0000313" key="6">
    <source>
        <dbReference type="Proteomes" id="UP000663844"/>
    </source>
</evidence>
<accession>A0A820IIH3</accession>
<feature type="transmembrane region" description="Helical" evidence="1">
    <location>
        <begin position="35"/>
        <end position="50"/>
    </location>
</feature>
<dbReference type="InterPro" id="IPR015940">
    <property type="entry name" value="UBA"/>
</dbReference>
<gene>
    <name evidence="5" type="ORF">OXD698_LOCUS46615</name>
</gene>
<feature type="chain" id="PRO_5032915237" description="UBA domain-containing protein" evidence="2">
    <location>
        <begin position="18"/>
        <end position="116"/>
    </location>
</feature>
<feature type="domain" description="UBA" evidence="3">
    <location>
        <begin position="73"/>
        <end position="116"/>
    </location>
</feature>
<keyword evidence="2" id="KW-0732">Signal</keyword>
<dbReference type="Gene3D" id="3.10.110.10">
    <property type="entry name" value="Ubiquitin Conjugating Enzyme"/>
    <property type="match status" value="1"/>
</dbReference>
<dbReference type="InterPro" id="IPR009060">
    <property type="entry name" value="UBA-like_sf"/>
</dbReference>
<dbReference type="SUPFAM" id="SSF46934">
    <property type="entry name" value="UBA-like"/>
    <property type="match status" value="1"/>
</dbReference>
<proteinExistence type="predicted"/>
<evidence type="ECO:0008006" key="7">
    <source>
        <dbReference type="Google" id="ProtNLM"/>
    </source>
</evidence>
<feature type="signal peptide" evidence="2">
    <location>
        <begin position="1"/>
        <end position="17"/>
    </location>
</feature>
<evidence type="ECO:0000256" key="2">
    <source>
        <dbReference type="SAM" id="SignalP"/>
    </source>
</evidence>